<dbReference type="SUPFAM" id="SSF46785">
    <property type="entry name" value="Winged helix' DNA-binding domain"/>
    <property type="match status" value="1"/>
</dbReference>
<organism evidence="5 6">
    <name type="scientific">Candidatus Protoclostridium stercorigallinarum</name>
    <dbReference type="NCBI Taxonomy" id="2838741"/>
    <lineage>
        <taxon>Bacteria</taxon>
        <taxon>Bacillati</taxon>
        <taxon>Bacillota</taxon>
        <taxon>Clostridia</taxon>
        <taxon>Candidatus Protoclostridium</taxon>
    </lineage>
</organism>
<dbReference type="SMART" id="SM00347">
    <property type="entry name" value="HTH_MARR"/>
    <property type="match status" value="1"/>
</dbReference>
<dbReference type="Proteomes" id="UP000823990">
    <property type="component" value="Unassembled WGS sequence"/>
</dbReference>
<dbReference type="InterPro" id="IPR000835">
    <property type="entry name" value="HTH_MarR-typ"/>
</dbReference>
<dbReference type="EMBL" id="DXHS01000063">
    <property type="protein sequence ID" value="HIW02414.1"/>
    <property type="molecule type" value="Genomic_DNA"/>
</dbReference>
<evidence type="ECO:0000313" key="5">
    <source>
        <dbReference type="EMBL" id="HIW02414.1"/>
    </source>
</evidence>
<keyword evidence="2" id="KW-0238">DNA-binding</keyword>
<accession>A0A9D1Q162</accession>
<evidence type="ECO:0000256" key="1">
    <source>
        <dbReference type="ARBA" id="ARBA00023015"/>
    </source>
</evidence>
<evidence type="ECO:0000313" key="6">
    <source>
        <dbReference type="Proteomes" id="UP000823990"/>
    </source>
</evidence>
<reference evidence="5" key="2">
    <citation type="submission" date="2021-04" db="EMBL/GenBank/DDBJ databases">
        <authorList>
            <person name="Gilroy R."/>
        </authorList>
    </citation>
    <scope>NUCLEOTIDE SEQUENCE</scope>
    <source>
        <strain evidence="5">12435</strain>
    </source>
</reference>
<dbReference type="InterPro" id="IPR036390">
    <property type="entry name" value="WH_DNA-bd_sf"/>
</dbReference>
<evidence type="ECO:0000259" key="4">
    <source>
        <dbReference type="PROSITE" id="PS50995"/>
    </source>
</evidence>
<sequence length="154" mass="17511">MDERFEMFTVLIAEIGRCIYRIKAEEMQEFALRGSHVNCLYYLYKRRELTAKELAGESGEDKANVSRAVKYLEDGGYLTCPDSAHKRYQSPLALTEKGKLVGERIAAKVDGILERASEGLTEEERAAMYRALGRICDNLRAICAGYEKDSEEKR</sequence>
<proteinExistence type="predicted"/>
<dbReference type="Pfam" id="PF12802">
    <property type="entry name" value="MarR_2"/>
    <property type="match status" value="1"/>
</dbReference>
<evidence type="ECO:0000256" key="2">
    <source>
        <dbReference type="ARBA" id="ARBA00023125"/>
    </source>
</evidence>
<feature type="domain" description="HTH marR-type" evidence="4">
    <location>
        <begin position="1"/>
        <end position="137"/>
    </location>
</feature>
<dbReference type="PROSITE" id="PS50995">
    <property type="entry name" value="HTH_MARR_2"/>
    <property type="match status" value="1"/>
</dbReference>
<gene>
    <name evidence="5" type="ORF">H9892_03660</name>
</gene>
<keyword evidence="1" id="KW-0805">Transcription regulation</keyword>
<keyword evidence="3" id="KW-0804">Transcription</keyword>
<dbReference type="PANTHER" id="PTHR42756:SF1">
    <property type="entry name" value="TRANSCRIPTIONAL REPRESSOR OF EMRAB OPERON"/>
    <property type="match status" value="1"/>
</dbReference>
<dbReference type="Gene3D" id="1.10.10.10">
    <property type="entry name" value="Winged helix-like DNA-binding domain superfamily/Winged helix DNA-binding domain"/>
    <property type="match status" value="1"/>
</dbReference>
<dbReference type="PANTHER" id="PTHR42756">
    <property type="entry name" value="TRANSCRIPTIONAL REGULATOR, MARR"/>
    <property type="match status" value="1"/>
</dbReference>
<comment type="caution">
    <text evidence="5">The sequence shown here is derived from an EMBL/GenBank/DDBJ whole genome shotgun (WGS) entry which is preliminary data.</text>
</comment>
<protein>
    <submittedName>
        <fullName evidence="5">MarR family transcriptional regulator</fullName>
    </submittedName>
</protein>
<dbReference type="InterPro" id="IPR036388">
    <property type="entry name" value="WH-like_DNA-bd_sf"/>
</dbReference>
<dbReference type="GO" id="GO:0003700">
    <property type="term" value="F:DNA-binding transcription factor activity"/>
    <property type="evidence" value="ECO:0007669"/>
    <property type="project" value="InterPro"/>
</dbReference>
<dbReference type="AlphaFoldDB" id="A0A9D1Q162"/>
<dbReference type="GO" id="GO:0003677">
    <property type="term" value="F:DNA binding"/>
    <property type="evidence" value="ECO:0007669"/>
    <property type="project" value="UniProtKB-KW"/>
</dbReference>
<reference evidence="5" key="1">
    <citation type="journal article" date="2021" name="PeerJ">
        <title>Extensive microbial diversity within the chicken gut microbiome revealed by metagenomics and culture.</title>
        <authorList>
            <person name="Gilroy R."/>
            <person name="Ravi A."/>
            <person name="Getino M."/>
            <person name="Pursley I."/>
            <person name="Horton D.L."/>
            <person name="Alikhan N.F."/>
            <person name="Baker D."/>
            <person name="Gharbi K."/>
            <person name="Hall N."/>
            <person name="Watson M."/>
            <person name="Adriaenssens E.M."/>
            <person name="Foster-Nyarko E."/>
            <person name="Jarju S."/>
            <person name="Secka A."/>
            <person name="Antonio M."/>
            <person name="Oren A."/>
            <person name="Chaudhuri R.R."/>
            <person name="La Ragione R."/>
            <person name="Hildebrand F."/>
            <person name="Pallen M.J."/>
        </authorList>
    </citation>
    <scope>NUCLEOTIDE SEQUENCE</scope>
    <source>
        <strain evidence="5">12435</strain>
    </source>
</reference>
<name>A0A9D1Q162_9FIRM</name>
<evidence type="ECO:0000256" key="3">
    <source>
        <dbReference type="ARBA" id="ARBA00023163"/>
    </source>
</evidence>